<protein>
    <recommendedName>
        <fullName evidence="3">Chitinase</fullName>
    </recommendedName>
</protein>
<reference evidence="1" key="2">
    <citation type="submission" date="2014-02" db="EMBL/GenBank/DDBJ databases">
        <title>Complete DNA sequence of /Kuraishia capsulata/ illustrates novel genomic features among budding yeasts (/Saccharomycotina/).</title>
        <authorList>
            <person name="Morales L."/>
            <person name="Noel B."/>
            <person name="Porcel B."/>
            <person name="Marcet-Houben M."/>
            <person name="Hullo M-F."/>
            <person name="Sacerdot C."/>
            <person name="Tekaia F."/>
            <person name="Leh-Louis V."/>
            <person name="Despons L."/>
            <person name="Khanna V."/>
            <person name="Aury J-M."/>
            <person name="Barbe V."/>
            <person name="Couloux A."/>
            <person name="Labadie K."/>
            <person name="Pelletier E."/>
            <person name="Souciet J-L."/>
            <person name="Boekhout T."/>
            <person name="Gabaldon T."/>
            <person name="Wincker P."/>
            <person name="Dujon B."/>
        </authorList>
    </citation>
    <scope>NUCLEOTIDE SEQUENCE</scope>
    <source>
        <strain evidence="1">CBS 1993</strain>
    </source>
</reference>
<dbReference type="PANTHER" id="PTHR42976">
    <property type="entry name" value="BIFUNCTIONAL CHITINASE/LYSOZYME-RELATED"/>
    <property type="match status" value="1"/>
</dbReference>
<evidence type="ECO:0000313" key="1">
    <source>
        <dbReference type="EMBL" id="CDK27371.1"/>
    </source>
</evidence>
<proteinExistence type="predicted"/>
<reference evidence="1" key="1">
    <citation type="submission" date="2013-12" db="EMBL/GenBank/DDBJ databases">
        <authorList>
            <person name="Genoscope - CEA"/>
        </authorList>
    </citation>
    <scope>NUCLEOTIDE SEQUENCE</scope>
    <source>
        <strain evidence="1">CBS 1993</strain>
    </source>
</reference>
<gene>
    <name evidence="1" type="ORF">KUCA_T00003349001</name>
</gene>
<sequence length="293" mass="32618">MKLRSLFSSKSDASIPVSSAPMFSPYIYAWARSNPHYRVSTLKQAHELGLSCVTLAFVTDQKWDEVEAWIDDIAAFEGKVIISFGGAIGTYPSGSIEAEYRRAKKLIVKSGAYGVDFDIENDQMILPVNVAKIALIAKQLQQDLGLYVSLTLSVSLSGLESKSINVIRTFVRQGVDITVINSMTMDFYTPISTSWGIKTVEILKCVERQLEGIYKHNVRSKVGVCPMIGFNDDGTFFSAEDMRHVTAYAKQRELGMVTFWALNRDQVGKGDINLFSGGMDYEYTKIVLEGLKE</sequence>
<dbReference type="EMBL" id="HG793128">
    <property type="protein sequence ID" value="CDK27371.1"/>
    <property type="molecule type" value="Genomic_DNA"/>
</dbReference>
<evidence type="ECO:0008006" key="3">
    <source>
        <dbReference type="Google" id="ProtNLM"/>
    </source>
</evidence>
<dbReference type="OrthoDB" id="3012298at2759"/>
<dbReference type="PANTHER" id="PTHR42976:SF1">
    <property type="entry name" value="GH18 DOMAIN-CONTAINING PROTEIN-RELATED"/>
    <property type="match status" value="1"/>
</dbReference>
<evidence type="ECO:0000313" key="2">
    <source>
        <dbReference type="Proteomes" id="UP000019384"/>
    </source>
</evidence>
<dbReference type="SUPFAM" id="SSF51445">
    <property type="entry name" value="(Trans)glycosidases"/>
    <property type="match status" value="1"/>
</dbReference>
<name>W6MLK3_9ASCO</name>
<dbReference type="AlphaFoldDB" id="W6MLK3"/>
<dbReference type="STRING" id="1382522.W6MLK3"/>
<organism evidence="1 2">
    <name type="scientific">Kuraishia capsulata CBS 1993</name>
    <dbReference type="NCBI Taxonomy" id="1382522"/>
    <lineage>
        <taxon>Eukaryota</taxon>
        <taxon>Fungi</taxon>
        <taxon>Dikarya</taxon>
        <taxon>Ascomycota</taxon>
        <taxon>Saccharomycotina</taxon>
        <taxon>Pichiomycetes</taxon>
        <taxon>Pichiales</taxon>
        <taxon>Pichiaceae</taxon>
        <taxon>Kuraishia</taxon>
    </lineage>
</organism>
<accession>W6MLK3</accession>
<dbReference type="HOGENOM" id="CLU_946971_0_0_1"/>
<dbReference type="Gene3D" id="3.20.20.80">
    <property type="entry name" value="Glycosidases"/>
    <property type="match status" value="1"/>
</dbReference>
<dbReference type="InterPro" id="IPR052750">
    <property type="entry name" value="GH18_Chitinase"/>
</dbReference>
<dbReference type="Proteomes" id="UP000019384">
    <property type="component" value="Unassembled WGS sequence"/>
</dbReference>
<dbReference type="InterPro" id="IPR017853">
    <property type="entry name" value="GH"/>
</dbReference>
<dbReference type="RefSeq" id="XP_022459366.1">
    <property type="nucleotide sequence ID" value="XM_022601755.1"/>
</dbReference>
<keyword evidence="2" id="KW-1185">Reference proteome</keyword>
<dbReference type="GeneID" id="34520754"/>